<sequence length="63" mass="6985">PQGDLHVVDTLEVPTSDPRYLQELARERRWGQSLLVVDVDEFPENISAAAEELKSVTLIPALG</sequence>
<keyword evidence="3" id="KW-0687">Ribonucleoprotein</keyword>
<dbReference type="AlphaFoldDB" id="A0A7L2XV56"/>
<accession>A0A7L2XV56</accession>
<dbReference type="GO" id="GO:0006412">
    <property type="term" value="P:translation"/>
    <property type="evidence" value="ECO:0007669"/>
    <property type="project" value="InterPro"/>
</dbReference>
<evidence type="ECO:0000256" key="1">
    <source>
        <dbReference type="ARBA" id="ARBA00010528"/>
    </source>
</evidence>
<comment type="caution">
    <text evidence="4">The sequence shown here is derived from an EMBL/GenBank/DDBJ whole genome shotgun (WGS) entry which is preliminary data.</text>
</comment>
<dbReference type="GO" id="GO:0005840">
    <property type="term" value="C:ribosome"/>
    <property type="evidence" value="ECO:0007669"/>
    <property type="project" value="UniProtKB-KW"/>
</dbReference>
<proteinExistence type="inferred from homology"/>
<name>A0A7L2XV56_9PASS</name>
<dbReference type="GO" id="GO:1990904">
    <property type="term" value="C:ribonucleoprotein complex"/>
    <property type="evidence" value="ECO:0007669"/>
    <property type="project" value="UniProtKB-KW"/>
</dbReference>
<dbReference type="Gene3D" id="3.40.1370.10">
    <property type="match status" value="1"/>
</dbReference>
<evidence type="ECO:0000313" key="5">
    <source>
        <dbReference type="Proteomes" id="UP000545329"/>
    </source>
</evidence>
<dbReference type="EMBL" id="VZTN01026569">
    <property type="protein sequence ID" value="NXS86503.1"/>
    <property type="molecule type" value="Genomic_DNA"/>
</dbReference>
<evidence type="ECO:0000256" key="2">
    <source>
        <dbReference type="ARBA" id="ARBA00022980"/>
    </source>
</evidence>
<comment type="similarity">
    <text evidence="1">Belongs to the universal ribosomal protein uL4 family.</text>
</comment>
<dbReference type="InterPro" id="IPR013005">
    <property type="entry name" value="Ribosomal_uL4-like"/>
</dbReference>
<keyword evidence="5" id="KW-1185">Reference proteome</keyword>
<dbReference type="InterPro" id="IPR023574">
    <property type="entry name" value="Ribosomal_uL4_dom_sf"/>
</dbReference>
<keyword evidence="2" id="KW-0689">Ribosomal protein</keyword>
<dbReference type="PANTHER" id="PTHR10746">
    <property type="entry name" value="50S RIBOSOMAL PROTEIN L4"/>
    <property type="match status" value="1"/>
</dbReference>
<dbReference type="SUPFAM" id="SSF52166">
    <property type="entry name" value="Ribosomal protein L4"/>
    <property type="match status" value="1"/>
</dbReference>
<evidence type="ECO:0000256" key="3">
    <source>
        <dbReference type="ARBA" id="ARBA00023274"/>
    </source>
</evidence>
<dbReference type="GO" id="GO:0003735">
    <property type="term" value="F:structural constituent of ribosome"/>
    <property type="evidence" value="ECO:0007669"/>
    <property type="project" value="InterPro"/>
</dbReference>
<protein>
    <submittedName>
        <fullName evidence="4">RM04 protein</fullName>
    </submittedName>
</protein>
<evidence type="ECO:0000313" key="4">
    <source>
        <dbReference type="EMBL" id="NXS86503.1"/>
    </source>
</evidence>
<feature type="non-terminal residue" evidence="4">
    <location>
        <position position="63"/>
    </location>
</feature>
<gene>
    <name evidence="4" type="primary">Mrpl4_1</name>
    <name evidence="4" type="ORF">ERPZAN_R15390</name>
</gene>
<feature type="non-terminal residue" evidence="4">
    <location>
        <position position="1"/>
    </location>
</feature>
<dbReference type="OrthoDB" id="275876at2759"/>
<reference evidence="4 5" key="1">
    <citation type="submission" date="2019-09" db="EMBL/GenBank/DDBJ databases">
        <title>Bird 10,000 Genomes (B10K) Project - Family phase.</title>
        <authorList>
            <person name="Zhang G."/>
        </authorList>
    </citation>
    <scope>NUCLEOTIDE SEQUENCE [LARGE SCALE GENOMIC DNA]</scope>
    <source>
        <strain evidence="4">B10K-DU-002-58</strain>
        <tissue evidence="4">Muscle</tissue>
    </source>
</reference>
<dbReference type="PANTHER" id="PTHR10746:SF6">
    <property type="entry name" value="LARGE RIBOSOMAL SUBUNIT PROTEIN UL4M"/>
    <property type="match status" value="1"/>
</dbReference>
<organism evidence="4 5">
    <name type="scientific">Erpornis zantholeuca</name>
    <dbReference type="NCBI Taxonomy" id="1112836"/>
    <lineage>
        <taxon>Eukaryota</taxon>
        <taxon>Metazoa</taxon>
        <taxon>Chordata</taxon>
        <taxon>Craniata</taxon>
        <taxon>Vertebrata</taxon>
        <taxon>Euteleostomi</taxon>
        <taxon>Archelosauria</taxon>
        <taxon>Archosauria</taxon>
        <taxon>Dinosauria</taxon>
        <taxon>Saurischia</taxon>
        <taxon>Theropoda</taxon>
        <taxon>Coelurosauria</taxon>
        <taxon>Aves</taxon>
        <taxon>Neognathae</taxon>
        <taxon>Neoaves</taxon>
        <taxon>Telluraves</taxon>
        <taxon>Australaves</taxon>
        <taxon>Passeriformes</taxon>
        <taxon>Sylvioidea</taxon>
        <taxon>Timaliidae</taxon>
        <taxon>Erpornis</taxon>
    </lineage>
</organism>
<dbReference type="Proteomes" id="UP000545329">
    <property type="component" value="Unassembled WGS sequence"/>
</dbReference>